<dbReference type="Proteomes" id="UP001300745">
    <property type="component" value="Unassembled WGS sequence"/>
</dbReference>
<name>A0ABT3SAN2_9MYCO</name>
<dbReference type="InterPro" id="IPR042099">
    <property type="entry name" value="ANL_N_sf"/>
</dbReference>
<dbReference type="InterPro" id="IPR053158">
    <property type="entry name" value="CapK_Type1_Caps_Biosynth"/>
</dbReference>
<dbReference type="PANTHER" id="PTHR36932:SF1">
    <property type="entry name" value="CAPSULAR POLYSACCHARIDE BIOSYNTHESIS PROTEIN"/>
    <property type="match status" value="1"/>
</dbReference>
<evidence type="ECO:0000313" key="1">
    <source>
        <dbReference type="EMBL" id="MCX2936554.1"/>
    </source>
</evidence>
<organism evidence="1 2">
    <name type="scientific">Mycobacterium pinniadriaticum</name>
    <dbReference type="NCBI Taxonomy" id="2994102"/>
    <lineage>
        <taxon>Bacteria</taxon>
        <taxon>Bacillati</taxon>
        <taxon>Actinomycetota</taxon>
        <taxon>Actinomycetes</taxon>
        <taxon>Mycobacteriales</taxon>
        <taxon>Mycobacteriaceae</taxon>
        <taxon>Mycobacterium</taxon>
    </lineage>
</organism>
<sequence length="436" mass="47451">MARLQRARLQKLVSHARTASPYYRQLYRQVPPGPIELRCLPVTNKRDLMAHFDDWVTDPEITLDTLRRDLLVDPALAGTRYLGRYHVVTTSGTSGHPAVVVHDEDSWALLGLLGRRGRGQYMARWAIVSAVARRGLRLAALFVGGGHFGAAAALESARRRSASLARRVRLFDVLRPLSDLVAELNAFQPTALEGYPSAVELLAAEQRAGRLHVDPVLIFTAGEVLSTSVRTAVETTFGCPIVNNYGSAEFVALASQCRHGLFHVNVDWFLFEPVDEDCRPVPPGVCSHTVLVTNLANHVQPMIRYDLGDRVTMSVEPCACGNRLPAMAVEGRTGDLLVFTAPDGHAVSILPLALVTVVEETPGVRRFQGIRTGPTTVSVRLDLTAGADPAQVWADVDARLSAYLAAQGVPDVSIEHSAQAPAIDPKTGKFRQVWSV</sequence>
<dbReference type="GO" id="GO:0016874">
    <property type="term" value="F:ligase activity"/>
    <property type="evidence" value="ECO:0007669"/>
    <property type="project" value="UniProtKB-KW"/>
</dbReference>
<keyword evidence="1" id="KW-0436">Ligase</keyword>
<dbReference type="RefSeq" id="WP_265996337.1">
    <property type="nucleotide sequence ID" value="NZ_JAPJDN010000005.1"/>
</dbReference>
<keyword evidence="2" id="KW-1185">Reference proteome</keyword>
<accession>A0ABT3SAN2</accession>
<dbReference type="PANTHER" id="PTHR36932">
    <property type="entry name" value="CAPSULAR POLYSACCHARIDE BIOSYNTHESIS PROTEIN"/>
    <property type="match status" value="1"/>
</dbReference>
<gene>
    <name evidence="1" type="ORF">ORI27_07585</name>
</gene>
<dbReference type="EMBL" id="JAPJDO010000005">
    <property type="protein sequence ID" value="MCX2936554.1"/>
    <property type="molecule type" value="Genomic_DNA"/>
</dbReference>
<protein>
    <submittedName>
        <fullName evidence="1">Phenylacetate--CoA ligase family protein</fullName>
    </submittedName>
</protein>
<dbReference type="SUPFAM" id="SSF56801">
    <property type="entry name" value="Acetyl-CoA synthetase-like"/>
    <property type="match status" value="1"/>
</dbReference>
<evidence type="ECO:0000313" key="2">
    <source>
        <dbReference type="Proteomes" id="UP001300745"/>
    </source>
</evidence>
<dbReference type="Gene3D" id="3.40.50.12780">
    <property type="entry name" value="N-terminal domain of ligase-like"/>
    <property type="match status" value="1"/>
</dbReference>
<proteinExistence type="predicted"/>
<comment type="caution">
    <text evidence="1">The sequence shown here is derived from an EMBL/GenBank/DDBJ whole genome shotgun (WGS) entry which is preliminary data.</text>
</comment>
<reference evidence="1 2" key="1">
    <citation type="submission" date="2022-11" db="EMBL/GenBank/DDBJ databases">
        <title>Mycobacterium sp. nov.</title>
        <authorList>
            <person name="Papic B."/>
            <person name="Spicic S."/>
            <person name="Duvnjak S."/>
        </authorList>
    </citation>
    <scope>NUCLEOTIDE SEQUENCE [LARGE SCALE GENOMIC DNA]</scope>
    <source>
        <strain evidence="1 2">CVI_P4</strain>
    </source>
</reference>